<dbReference type="RefSeq" id="WP_184437542.1">
    <property type="nucleotide sequence ID" value="NZ_JACIGI010000043.1"/>
</dbReference>
<reference evidence="2 3" key="1">
    <citation type="submission" date="2020-08" db="EMBL/GenBank/DDBJ databases">
        <title>Genome sequencing of Purple Non-Sulfur Bacteria from various extreme environments.</title>
        <authorList>
            <person name="Mayer M."/>
        </authorList>
    </citation>
    <scope>NUCLEOTIDE SEQUENCE [LARGE SCALE GENOMIC DNA]</scope>
    <source>
        <strain evidence="2 3">JA135</strain>
    </source>
</reference>
<name>A0A7W6S2C4_9PROT</name>
<accession>A0A7W6S2C4</accession>
<dbReference type="EMBL" id="JACIGI010000043">
    <property type="protein sequence ID" value="MBB4287613.1"/>
    <property type="molecule type" value="Genomic_DNA"/>
</dbReference>
<evidence type="ECO:0000313" key="2">
    <source>
        <dbReference type="EMBL" id="MBB4287613.1"/>
    </source>
</evidence>
<organism evidence="2 3">
    <name type="scientific">Roseospira goensis</name>
    <dbReference type="NCBI Taxonomy" id="391922"/>
    <lineage>
        <taxon>Bacteria</taxon>
        <taxon>Pseudomonadati</taxon>
        <taxon>Pseudomonadota</taxon>
        <taxon>Alphaproteobacteria</taxon>
        <taxon>Rhodospirillales</taxon>
        <taxon>Rhodospirillaceae</taxon>
        <taxon>Roseospira</taxon>
    </lineage>
</organism>
<feature type="compositionally biased region" description="Low complexity" evidence="1">
    <location>
        <begin position="459"/>
        <end position="478"/>
    </location>
</feature>
<protein>
    <submittedName>
        <fullName evidence="2">Uncharacterized protein</fullName>
    </submittedName>
</protein>
<feature type="region of interest" description="Disordered" evidence="1">
    <location>
        <begin position="457"/>
        <end position="478"/>
    </location>
</feature>
<evidence type="ECO:0000313" key="3">
    <source>
        <dbReference type="Proteomes" id="UP000555728"/>
    </source>
</evidence>
<comment type="caution">
    <text evidence="2">The sequence shown here is derived from an EMBL/GenBank/DDBJ whole genome shotgun (WGS) entry which is preliminary data.</text>
</comment>
<proteinExistence type="predicted"/>
<keyword evidence="3" id="KW-1185">Reference proteome</keyword>
<feature type="region of interest" description="Disordered" evidence="1">
    <location>
        <begin position="60"/>
        <end position="80"/>
    </location>
</feature>
<dbReference type="Proteomes" id="UP000555728">
    <property type="component" value="Unassembled WGS sequence"/>
</dbReference>
<dbReference type="AlphaFoldDB" id="A0A7W6S2C4"/>
<evidence type="ECO:0000256" key="1">
    <source>
        <dbReference type="SAM" id="MobiDB-lite"/>
    </source>
</evidence>
<sequence>MPVTPREIQDRYKQLTQQHTTAGGVNWDAVDSQFAREAARHGVSASQLGSAFGQTAQDVAAKAERHGTTLDTGGAGDAPPRGASYTPGEIKAYADQAIQSHTPTGGAPDYDAAYRDVYTRAQQDGVTADQLADAGVGSREGILSWVAAQGLDPLSDGTVPDTVPDTPDPNLVTFDGPRLSRIDRATWQKGPSSLANQIDTIRQDVLYGRTTPEQARALVERLRQNVARSFDFAGGAINTIPEDVDAYLRRQHLDFDAIHGLGAEIGDGSKYITGPGGVDTFSEYPWQTLEEMRQALGVDTRTALEMWGVPPSRLDIPRLNYAAIAAADSPYAAIRAGRNALFGADGTEGEWSLVPEQAGKRTYWRVYAPDGRMAGTVGITSNPNQRPADHWVRAAFDRLGIRSATYRDSPPEMTYVHPGDPPGGGISKNVLRAIAAGADPAEFGFAPDGTRIGGGAGGAVQAPGGAPQPYGSGASSGGAALRVPLSSPPGYRVDDPMAHLNRMTAQDSDLMRAARTQGLQAANRRGLLNSSMAAEAVERAAYDAAIPLASQAAGQQFQKNRALQDYGFDSSLLSQDHTQQMARADQGYGHQRGLLTLQSDLDRGQAAQAHGFRLAELEQEAAAALERLGIQIGSEETIAGANIAAHDRQYAQAGLAAVDESYARMFTAIMSNPNIPADVRDKYMTTASQLRESGLALVQQMYGVHLDWAA</sequence>
<gene>
    <name evidence="2" type="ORF">GGD88_003365</name>
</gene>